<evidence type="ECO:0000313" key="8">
    <source>
        <dbReference type="Proteomes" id="UP000182063"/>
    </source>
</evidence>
<dbReference type="InterPro" id="IPR002204">
    <property type="entry name" value="3-OH-isobutyrate_DH-rel_CS"/>
</dbReference>
<feature type="active site" evidence="4">
    <location>
        <position position="171"/>
    </location>
</feature>
<dbReference type="GO" id="GO:0051287">
    <property type="term" value="F:NAD binding"/>
    <property type="evidence" value="ECO:0007669"/>
    <property type="project" value="InterPro"/>
</dbReference>
<dbReference type="GO" id="GO:0016054">
    <property type="term" value="P:organic acid catabolic process"/>
    <property type="evidence" value="ECO:0007669"/>
    <property type="project" value="UniProtKB-ARBA"/>
</dbReference>
<dbReference type="InterPro" id="IPR036291">
    <property type="entry name" value="NAD(P)-bd_dom_sf"/>
</dbReference>
<dbReference type="InterPro" id="IPR013328">
    <property type="entry name" value="6PGD_dom2"/>
</dbReference>
<proteinExistence type="inferred from homology"/>
<evidence type="ECO:0000313" key="7">
    <source>
        <dbReference type="EMBL" id="API59896.1"/>
    </source>
</evidence>
<dbReference type="InterPro" id="IPR029154">
    <property type="entry name" value="HIBADH-like_NADP-bd"/>
</dbReference>
<keyword evidence="3" id="KW-0520">NAD</keyword>
<dbReference type="InterPro" id="IPR006115">
    <property type="entry name" value="6PGDH_NADP-bd"/>
</dbReference>
<reference evidence="8" key="1">
    <citation type="submission" date="2016-11" db="EMBL/GenBank/DDBJ databases">
        <title>Complete Genome Sequence of alachlor-degrading Sphingomonas sp. strain JJ-A5.</title>
        <authorList>
            <person name="Lee H."/>
            <person name="Ka J.-O."/>
        </authorList>
    </citation>
    <scope>NUCLEOTIDE SEQUENCE [LARGE SCALE GENOMIC DNA]</scope>
    <source>
        <strain evidence="8">JJ-A5</strain>
    </source>
</reference>
<evidence type="ECO:0008006" key="9">
    <source>
        <dbReference type="Google" id="ProtNLM"/>
    </source>
</evidence>
<dbReference type="EMBL" id="CP018221">
    <property type="protein sequence ID" value="API59896.1"/>
    <property type="molecule type" value="Genomic_DNA"/>
</dbReference>
<dbReference type="GO" id="GO:0050661">
    <property type="term" value="F:NADP binding"/>
    <property type="evidence" value="ECO:0007669"/>
    <property type="project" value="InterPro"/>
</dbReference>
<dbReference type="PANTHER" id="PTHR43060:SF15">
    <property type="entry name" value="3-HYDROXYISOBUTYRATE DEHYDROGENASE-LIKE 1, MITOCHONDRIAL-RELATED"/>
    <property type="match status" value="1"/>
</dbReference>
<dbReference type="InterPro" id="IPR008927">
    <property type="entry name" value="6-PGluconate_DH-like_C_sf"/>
</dbReference>
<dbReference type="Gene3D" id="1.10.1040.10">
    <property type="entry name" value="N-(1-d-carboxylethyl)-l-norvaline Dehydrogenase, domain 2"/>
    <property type="match status" value="1"/>
</dbReference>
<comment type="similarity">
    <text evidence="1">Belongs to the HIBADH-related family.</text>
</comment>
<evidence type="ECO:0000256" key="4">
    <source>
        <dbReference type="PIRSR" id="PIRSR000103-1"/>
    </source>
</evidence>
<dbReference type="PIRSF" id="PIRSF000103">
    <property type="entry name" value="HIBADH"/>
    <property type="match status" value="1"/>
</dbReference>
<keyword evidence="2" id="KW-0560">Oxidoreductase</keyword>
<dbReference type="SUPFAM" id="SSF48179">
    <property type="entry name" value="6-phosphogluconate dehydrogenase C-terminal domain-like"/>
    <property type="match status" value="1"/>
</dbReference>
<dbReference type="InterPro" id="IPR015815">
    <property type="entry name" value="HIBADH-related"/>
</dbReference>
<dbReference type="PANTHER" id="PTHR43060">
    <property type="entry name" value="3-HYDROXYISOBUTYRATE DEHYDROGENASE-LIKE 1, MITOCHONDRIAL-RELATED"/>
    <property type="match status" value="1"/>
</dbReference>
<evidence type="ECO:0000259" key="5">
    <source>
        <dbReference type="Pfam" id="PF03446"/>
    </source>
</evidence>
<evidence type="ECO:0000256" key="2">
    <source>
        <dbReference type="ARBA" id="ARBA00023002"/>
    </source>
</evidence>
<sequence length="302" mass="31652">MVTTGFVGLGSMGRHMASRLLRADTALVVNDVNPASVEALQRQGARPAASPRAVADEAGIIFCSLPTPDVVDQVIFGEDGLCHGSAVRTIVDLSTTGPRMSERIGDALRERGIAFVDAPVSGGTSGAEAGTLTLMISGDGAAIDAVMPSLRHIGSNLFVVGDKAGQGQTVKLANNMLFASNLVGAYEATALAVAGGVAPERLLEVINASSGRSYVTEKRIDPPVLDRDFAVRFATGLLRKDVKLALQEAEASGALLFVARAAAQFLDIAKAEGMADEDYTALIRLFERWNGAEVRRSRTEAL</sequence>
<protein>
    <recommendedName>
        <fullName evidence="9">2-hydroxy-3-oxopropionate reductase</fullName>
    </recommendedName>
</protein>
<dbReference type="KEGG" id="sphj:BSL82_11725"/>
<accession>A0A1L3ZW87</accession>
<feature type="domain" description="6-phosphogluconate dehydrogenase NADP-binding" evidence="5">
    <location>
        <begin position="4"/>
        <end position="161"/>
    </location>
</feature>
<evidence type="ECO:0000256" key="3">
    <source>
        <dbReference type="ARBA" id="ARBA00023027"/>
    </source>
</evidence>
<dbReference type="Pfam" id="PF14833">
    <property type="entry name" value="NAD_binding_11"/>
    <property type="match status" value="1"/>
</dbReference>
<evidence type="ECO:0000256" key="1">
    <source>
        <dbReference type="ARBA" id="ARBA00009080"/>
    </source>
</evidence>
<organism evidence="7 8">
    <name type="scientific">Tardibacter chloracetimidivorans</name>
    <dbReference type="NCBI Taxonomy" id="1921510"/>
    <lineage>
        <taxon>Bacteria</taxon>
        <taxon>Pseudomonadati</taxon>
        <taxon>Pseudomonadota</taxon>
        <taxon>Alphaproteobacteria</taxon>
        <taxon>Sphingomonadales</taxon>
        <taxon>Sphingomonadaceae</taxon>
        <taxon>Tardibacter</taxon>
    </lineage>
</organism>
<name>A0A1L3ZW87_9SPHN</name>
<dbReference type="STRING" id="1921510.BSL82_11725"/>
<keyword evidence="8" id="KW-1185">Reference proteome</keyword>
<gene>
    <name evidence="7" type="ORF">BSL82_11725</name>
</gene>
<dbReference type="Pfam" id="PF03446">
    <property type="entry name" value="NAD_binding_2"/>
    <property type="match status" value="1"/>
</dbReference>
<dbReference type="PROSITE" id="PS00895">
    <property type="entry name" value="3_HYDROXYISOBUT_DH"/>
    <property type="match status" value="1"/>
</dbReference>
<dbReference type="GO" id="GO:0016491">
    <property type="term" value="F:oxidoreductase activity"/>
    <property type="evidence" value="ECO:0007669"/>
    <property type="project" value="UniProtKB-KW"/>
</dbReference>
<dbReference type="SUPFAM" id="SSF51735">
    <property type="entry name" value="NAD(P)-binding Rossmann-fold domains"/>
    <property type="match status" value="1"/>
</dbReference>
<evidence type="ECO:0000259" key="6">
    <source>
        <dbReference type="Pfam" id="PF14833"/>
    </source>
</evidence>
<dbReference type="AlphaFoldDB" id="A0A1L3ZW87"/>
<dbReference type="Proteomes" id="UP000182063">
    <property type="component" value="Chromosome"/>
</dbReference>
<dbReference type="Gene3D" id="3.40.50.720">
    <property type="entry name" value="NAD(P)-binding Rossmann-like Domain"/>
    <property type="match status" value="1"/>
</dbReference>
<feature type="domain" description="3-hydroxyisobutyrate dehydrogenase-like NAD-binding" evidence="6">
    <location>
        <begin position="165"/>
        <end position="285"/>
    </location>
</feature>